<organism evidence="3 4">
    <name type="scientific">Chryseobacterium lactis</name>
    <dbReference type="NCBI Taxonomy" id="1241981"/>
    <lineage>
        <taxon>Bacteria</taxon>
        <taxon>Pseudomonadati</taxon>
        <taxon>Bacteroidota</taxon>
        <taxon>Flavobacteriia</taxon>
        <taxon>Flavobacteriales</taxon>
        <taxon>Weeksellaceae</taxon>
        <taxon>Chryseobacterium group</taxon>
        <taxon>Chryseobacterium</taxon>
    </lineage>
</organism>
<accession>A0A3G6RW79</accession>
<evidence type="ECO:0000256" key="1">
    <source>
        <dbReference type="SAM" id="SignalP"/>
    </source>
</evidence>
<keyword evidence="1" id="KW-0732">Signal</keyword>
<feature type="signal peptide" evidence="1">
    <location>
        <begin position="1"/>
        <end position="17"/>
    </location>
</feature>
<gene>
    <name evidence="3" type="ORF">C1637_00600</name>
    <name evidence="2" type="ORF">EG342_03985</name>
</gene>
<evidence type="ECO:0000313" key="2">
    <source>
        <dbReference type="EMBL" id="AZA81115.1"/>
    </source>
</evidence>
<proteinExistence type="predicted"/>
<dbReference type="RefSeq" id="WP_103288512.1">
    <property type="nucleotide sequence ID" value="NZ_CP033924.1"/>
</dbReference>
<dbReference type="KEGG" id="clac:EG342_03985"/>
<reference evidence="2 5" key="2">
    <citation type="submission" date="2018-11" db="EMBL/GenBank/DDBJ databases">
        <title>Proposal to divide the Flavobacteriaceae and reorganize its genera based on Amino Acid Identity values calculated from whole genome sequences.</title>
        <authorList>
            <person name="Nicholson A.C."/>
            <person name="Gulvik C.A."/>
            <person name="Whitney A.M."/>
            <person name="Humrighouse B.W."/>
            <person name="Bell M."/>
            <person name="Holmes B."/>
            <person name="Steigerwalt A.G."/>
            <person name="Villarma A."/>
            <person name="Sheth M."/>
            <person name="Batra D."/>
            <person name="Pryor J."/>
            <person name="Bernardet J.-F."/>
            <person name="Hugo C."/>
            <person name="Kampfer P."/>
            <person name="Newman J."/>
            <person name="McQuiston J.R."/>
        </authorList>
    </citation>
    <scope>NUCLEOTIDE SEQUENCE [LARGE SCALE GENOMIC DNA]</scope>
    <source>
        <strain evidence="2 5">KC_1864</strain>
    </source>
</reference>
<dbReference type="EMBL" id="CP033924">
    <property type="protein sequence ID" value="AZA81115.1"/>
    <property type="molecule type" value="Genomic_DNA"/>
</dbReference>
<dbReference type="AlphaFoldDB" id="A0A3G6RW79"/>
<feature type="chain" id="PRO_5044594124" evidence="1">
    <location>
        <begin position="18"/>
        <end position="207"/>
    </location>
</feature>
<evidence type="ECO:0000313" key="4">
    <source>
        <dbReference type="Proteomes" id="UP000236262"/>
    </source>
</evidence>
<evidence type="ECO:0000313" key="5">
    <source>
        <dbReference type="Proteomes" id="UP000279972"/>
    </source>
</evidence>
<sequence length="207" mass="23904">MKRLIFLFALICCGWIAAQSADQKKILEDSQAFMSMFQKKDYQGMLDMTHPAIFEKIDKKTMIDGFKRLLEGNDEFTIEIIDADKEMFSVSDIFTTADNIKYAFSAYPMKMKMSFLNEAIDDEKKKMMLGLMEAQGMKARFLNDTTMEMSKQSMILALNDKSTGNTWKYLNYDEANPLYISIVPVEVMKKAKEYYVNLLIKQKGNAN</sequence>
<dbReference type="Proteomes" id="UP000236262">
    <property type="component" value="Unassembled WGS sequence"/>
</dbReference>
<dbReference type="OrthoDB" id="982449at2"/>
<keyword evidence="5" id="KW-1185">Reference proteome</keyword>
<name>A0A3G6RW79_CHRLC</name>
<evidence type="ECO:0000313" key="3">
    <source>
        <dbReference type="EMBL" id="PNW14966.1"/>
    </source>
</evidence>
<protein>
    <submittedName>
        <fullName evidence="3">Uncharacterized protein</fullName>
    </submittedName>
</protein>
<reference evidence="3 4" key="1">
    <citation type="submission" date="2018-01" db="EMBL/GenBank/DDBJ databases">
        <title>Draft genome sequences of Chryseobacterium lactis NCTC11390, Chryseobacterium oncorhynchi 701B-08, and Chryseobacterium viscerum 687B-08.</title>
        <authorList>
            <person name="Jeong J.-J."/>
            <person name="Lee Y.J."/>
            <person name="Park B."/>
            <person name="Choi I.-G."/>
            <person name="Kim K.D."/>
        </authorList>
    </citation>
    <scope>NUCLEOTIDE SEQUENCE [LARGE SCALE GENOMIC DNA]</scope>
    <source>
        <strain evidence="3 4">NCTC11390</strain>
    </source>
</reference>
<dbReference type="EMBL" id="PPEH01000001">
    <property type="protein sequence ID" value="PNW14966.1"/>
    <property type="molecule type" value="Genomic_DNA"/>
</dbReference>
<dbReference type="Proteomes" id="UP000279972">
    <property type="component" value="Chromosome"/>
</dbReference>